<dbReference type="EMBL" id="JACIJE010000004">
    <property type="protein sequence ID" value="MBB5689736.1"/>
    <property type="molecule type" value="Genomic_DNA"/>
</dbReference>
<keyword evidence="4 8" id="KW-0812">Transmembrane</keyword>
<feature type="transmembrane region" description="Helical" evidence="8">
    <location>
        <begin position="165"/>
        <end position="186"/>
    </location>
</feature>
<feature type="transmembrane region" description="Helical" evidence="8">
    <location>
        <begin position="233"/>
        <end position="257"/>
    </location>
</feature>
<comment type="subcellular location">
    <subcellularLocation>
        <location evidence="1">Cell membrane</location>
        <topology evidence="1">Multi-pass membrane protein</topology>
    </subcellularLocation>
</comment>
<sequence length="829" mass="87619">MSAAPPASLAEIGRLATPTVLVTFVQAIAQTAEAALIGRLGTEALAGYALVLPLIMLMQMTSGGAMGGGVTSAVARAIGAGRMEEAAGLVKHAVLIALGMGMLTSAIALGLGPWLFRAVGGTGPILEHAVAYASILFGGAVLVWLSNILGAVLRGAGKMRLPAMVMTAAWVIEAPLSGLLMLGLGWGIAGAAVAYLVAFALATAAMGIIILRGGAGFRPRFAARLDAALFRRILAVGGVATAMATIANLTVVLMTALVARHGPATIAAYGVGVRLEFLMIPIGFGIGVALTSLVGRRVGAGDWAGARDGLAGRAALGRALRSHRHRRGGPALAAGAPLRRRPRGAGGAGGFPALGRAVLRAVRARHGALLRLPGGWADALALRRIPGAARLRGGRGMAARGLHRGRSRRGIRGHRGGARGLWRPGRGLGAPGHLALRGRAHPSFTRPAAAWRAMSEISREALERFGRGAYQPATFLERGASVPFTTPFLLGARIRPTDTRAGLEVVISNPSGGRGFYIVPWNALPEVCTPTVHDRRLWQRLSDQAAITPSLVREVARAVAAEGLAGREAAAAAAAARNEEGAARMRANFLLLLDLIRRTESAEEARIPPHADTPANIEQRARRAVARFAPRLGVSADIIAAWLESLAGAFCGVGVPGDRTVSRTRDLLARIETMVSEVELWVARSPDPGEQHGAALVTDAARLTLACASAAFRDLDGLLSDTPTLLRAWREDSQPLARRASRPDWLLDGWEIICELWRDARPECREGALWEMALLAPVMPREVEEWVGLSEDWERPTRLRRIVRANEDWRSGRLIEIVARNERIRARAA</sequence>
<feature type="compositionally biased region" description="Basic residues" evidence="7">
    <location>
        <begin position="401"/>
        <end position="417"/>
    </location>
</feature>
<evidence type="ECO:0000256" key="1">
    <source>
        <dbReference type="ARBA" id="ARBA00004651"/>
    </source>
</evidence>
<evidence type="ECO:0000313" key="9">
    <source>
        <dbReference type="EMBL" id="MBB5689736.1"/>
    </source>
</evidence>
<dbReference type="GO" id="GO:0042910">
    <property type="term" value="F:xenobiotic transmembrane transporter activity"/>
    <property type="evidence" value="ECO:0007669"/>
    <property type="project" value="InterPro"/>
</dbReference>
<dbReference type="Proteomes" id="UP000562254">
    <property type="component" value="Unassembled WGS sequence"/>
</dbReference>
<protein>
    <submittedName>
        <fullName evidence="9">Putative MATE family efflux protein</fullName>
    </submittedName>
</protein>
<dbReference type="PANTHER" id="PTHR43549:SF3">
    <property type="entry name" value="MULTIDRUG RESISTANCE PROTEIN YPNP-RELATED"/>
    <property type="match status" value="1"/>
</dbReference>
<evidence type="ECO:0000256" key="5">
    <source>
        <dbReference type="ARBA" id="ARBA00022989"/>
    </source>
</evidence>
<feature type="transmembrane region" description="Helical" evidence="8">
    <location>
        <begin position="128"/>
        <end position="153"/>
    </location>
</feature>
<dbReference type="InterPro" id="IPR052031">
    <property type="entry name" value="Membrane_Transporter-Flippase"/>
</dbReference>
<evidence type="ECO:0000256" key="3">
    <source>
        <dbReference type="ARBA" id="ARBA00022475"/>
    </source>
</evidence>
<dbReference type="InterPro" id="IPR002528">
    <property type="entry name" value="MATE_fam"/>
</dbReference>
<dbReference type="GO" id="GO:0005886">
    <property type="term" value="C:plasma membrane"/>
    <property type="evidence" value="ECO:0007669"/>
    <property type="project" value="UniProtKB-SubCell"/>
</dbReference>
<keyword evidence="6 8" id="KW-0472">Membrane</keyword>
<feature type="region of interest" description="Disordered" evidence="7">
    <location>
        <begin position="325"/>
        <end position="347"/>
    </location>
</feature>
<gene>
    <name evidence="9" type="ORF">FHS88_001861</name>
</gene>
<evidence type="ECO:0000256" key="4">
    <source>
        <dbReference type="ARBA" id="ARBA00022692"/>
    </source>
</evidence>
<keyword evidence="2" id="KW-0813">Transport</keyword>
<evidence type="ECO:0000256" key="6">
    <source>
        <dbReference type="ARBA" id="ARBA00023136"/>
    </source>
</evidence>
<reference evidence="9 10" key="1">
    <citation type="submission" date="2020-08" db="EMBL/GenBank/DDBJ databases">
        <title>Genomic Encyclopedia of Type Strains, Phase IV (KMG-IV): sequencing the most valuable type-strain genomes for metagenomic binning, comparative biology and taxonomic classification.</title>
        <authorList>
            <person name="Goeker M."/>
        </authorList>
    </citation>
    <scope>NUCLEOTIDE SEQUENCE [LARGE SCALE GENOMIC DNA]</scope>
    <source>
        <strain evidence="9 10">DSM 25895</strain>
    </source>
</reference>
<evidence type="ECO:0000256" key="8">
    <source>
        <dbReference type="SAM" id="Phobius"/>
    </source>
</evidence>
<name>A0A840XP87_9PROT</name>
<keyword evidence="5 8" id="KW-1133">Transmembrane helix</keyword>
<comment type="caution">
    <text evidence="9">The sequence shown here is derived from an EMBL/GenBank/DDBJ whole genome shotgun (WGS) entry which is preliminary data.</text>
</comment>
<feature type="transmembrane region" description="Helical" evidence="8">
    <location>
        <begin position="50"/>
        <end position="74"/>
    </location>
</feature>
<feature type="transmembrane region" description="Helical" evidence="8">
    <location>
        <begin position="277"/>
        <end position="295"/>
    </location>
</feature>
<evidence type="ECO:0000256" key="7">
    <source>
        <dbReference type="SAM" id="MobiDB-lite"/>
    </source>
</evidence>
<dbReference type="AlphaFoldDB" id="A0A840XP87"/>
<keyword evidence="10" id="KW-1185">Reference proteome</keyword>
<organism evidence="9 10">
    <name type="scientific">Neoroseomonas alkaliterrae</name>
    <dbReference type="NCBI Taxonomy" id="1452450"/>
    <lineage>
        <taxon>Bacteria</taxon>
        <taxon>Pseudomonadati</taxon>
        <taxon>Pseudomonadota</taxon>
        <taxon>Alphaproteobacteria</taxon>
        <taxon>Acetobacterales</taxon>
        <taxon>Acetobacteraceae</taxon>
        <taxon>Neoroseomonas</taxon>
    </lineage>
</organism>
<keyword evidence="3" id="KW-1003">Cell membrane</keyword>
<feature type="transmembrane region" description="Helical" evidence="8">
    <location>
        <begin position="192"/>
        <end position="212"/>
    </location>
</feature>
<proteinExistence type="predicted"/>
<feature type="region of interest" description="Disordered" evidence="7">
    <location>
        <begin position="396"/>
        <end position="424"/>
    </location>
</feature>
<dbReference type="GO" id="GO:0015297">
    <property type="term" value="F:antiporter activity"/>
    <property type="evidence" value="ECO:0007669"/>
    <property type="project" value="InterPro"/>
</dbReference>
<evidence type="ECO:0000313" key="10">
    <source>
        <dbReference type="Proteomes" id="UP000562254"/>
    </source>
</evidence>
<evidence type="ECO:0000256" key="2">
    <source>
        <dbReference type="ARBA" id="ARBA00022448"/>
    </source>
</evidence>
<accession>A0A840XP87</accession>
<dbReference type="Pfam" id="PF01554">
    <property type="entry name" value="MatE"/>
    <property type="match status" value="2"/>
</dbReference>
<feature type="transmembrane region" description="Helical" evidence="8">
    <location>
        <begin position="94"/>
        <end position="116"/>
    </location>
</feature>
<dbReference type="PANTHER" id="PTHR43549">
    <property type="entry name" value="MULTIDRUG RESISTANCE PROTEIN YPNP-RELATED"/>
    <property type="match status" value="1"/>
</dbReference>